<comment type="caution">
    <text evidence="3">The sequence shown here is derived from an EMBL/GenBank/DDBJ whole genome shotgun (WGS) entry which is preliminary data.</text>
</comment>
<evidence type="ECO:0000313" key="4">
    <source>
        <dbReference type="Proteomes" id="UP001595279"/>
    </source>
</evidence>
<feature type="compositionally biased region" description="Basic and acidic residues" evidence="1">
    <location>
        <begin position="759"/>
        <end position="769"/>
    </location>
</feature>
<feature type="transmembrane region" description="Helical" evidence="2">
    <location>
        <begin position="327"/>
        <end position="346"/>
    </location>
</feature>
<protein>
    <submittedName>
        <fullName evidence="3">CD3337/EF1877 family mobilome membrane protein</fullName>
    </submittedName>
</protein>
<name>A0ABV7CYV6_9BACI</name>
<dbReference type="RefSeq" id="WP_390274415.1">
    <property type="nucleotide sequence ID" value="NZ_JBHRSA010000056.1"/>
</dbReference>
<keyword evidence="2" id="KW-1133">Transmembrane helix</keyword>
<evidence type="ECO:0000313" key="3">
    <source>
        <dbReference type="EMBL" id="MFC3041611.1"/>
    </source>
</evidence>
<feature type="transmembrane region" description="Helical" evidence="2">
    <location>
        <begin position="95"/>
        <end position="115"/>
    </location>
</feature>
<proteinExistence type="predicted"/>
<dbReference type="NCBIfam" id="NF046089">
    <property type="entry name" value="CD3337_EF1877"/>
    <property type="match status" value="1"/>
</dbReference>
<feature type="region of interest" description="Disordered" evidence="1">
    <location>
        <begin position="545"/>
        <end position="564"/>
    </location>
</feature>
<sequence length="813" mass="89563">MKKTILSQRNRVITLVILLSIGMGIIQPIHAEDSVGVEEETHEDQLGDFKEGGKSYYYLDAVPEDINEDENFMDNIRGNLWFLNTDEITQKMSEMFNYLANIAFDMNILMTNFMLSSLDFAYEFNFINTIIEKLDDIMGGITGISGDGHITSSGIFGNLAIFAAVFAVIYAAFLMVWKRSMVASIGTIIQTTLALTVAILLFTNYSPFLTGLNQITTQASSLVLAGNSKDVDDGAQPSTTSRLDEESLKDGMKDNIWGLFIDRPYLYMMYGETDLNSLADSKSEAVNRVNNILKEQPNSEERYEAIISELNAYQNEHLLYDNIRSRLSFTVMYLGINGVVSIPIYLLSIALLVFQFWFMLIAIFAPFALLFGAIPGQFNVVKRYFIELGLPLVLKVVVSFTALVVFAISDLLYEADFIVADNNGPVEAYTAAALIHFVLLILIFLLRNRIRNIFSAGSQGVQELREGMGSLTNPLKKGVQGTSTAAGAAVGAVATGGAGAIAGANVGGAIGRAATGEGNVGDIAKSGMHAHRSHQMASLRKLPSDNATKNQQDNNHMSGKGVHHITSFGERGQSQLIKDKQREQGVSLKNIKESDSSSQQAEPMEREVNQEDRGLEGQYPRLRPMNGMDSQNESEHPSIRTQPLPKSSDWVEDSPDMYADKTNYIPSTPSVDPAKSEVLHDDSYKVSEWMDENPDLYSENVTSPITGSAEMEGSIQKGNVTEREMESNSVPAMEGQGHIKSTGPVLENEIPEGTSIQPKETEPSMKEPPEADTTNFNSYREQVKERDTASANMISLEKSMPPQEKEDDYPTLD</sequence>
<keyword evidence="2" id="KW-0812">Transmembrane</keyword>
<dbReference type="InterPro" id="IPR058112">
    <property type="entry name" value="CD3337_EF1877-like"/>
</dbReference>
<evidence type="ECO:0000256" key="2">
    <source>
        <dbReference type="SAM" id="Phobius"/>
    </source>
</evidence>
<feature type="transmembrane region" description="Helical" evidence="2">
    <location>
        <begin position="155"/>
        <end position="177"/>
    </location>
</feature>
<keyword evidence="4" id="KW-1185">Reference proteome</keyword>
<feature type="region of interest" description="Disordered" evidence="1">
    <location>
        <begin position="722"/>
        <end position="813"/>
    </location>
</feature>
<feature type="transmembrane region" description="Helical" evidence="2">
    <location>
        <begin position="352"/>
        <end position="372"/>
    </location>
</feature>
<gene>
    <name evidence="3" type="ORF">ACFOGI_15295</name>
</gene>
<feature type="transmembrane region" description="Helical" evidence="2">
    <location>
        <begin position="12"/>
        <end position="30"/>
    </location>
</feature>
<feature type="transmembrane region" description="Helical" evidence="2">
    <location>
        <begin position="183"/>
        <end position="202"/>
    </location>
</feature>
<reference evidence="4" key="1">
    <citation type="journal article" date="2019" name="Int. J. Syst. Evol. Microbiol.">
        <title>The Global Catalogue of Microorganisms (GCM) 10K type strain sequencing project: providing services to taxonomists for standard genome sequencing and annotation.</title>
        <authorList>
            <consortium name="The Broad Institute Genomics Platform"/>
            <consortium name="The Broad Institute Genome Sequencing Center for Infectious Disease"/>
            <person name="Wu L."/>
            <person name="Ma J."/>
        </authorList>
    </citation>
    <scope>NUCLEOTIDE SEQUENCE [LARGE SCALE GENOMIC DNA]</scope>
    <source>
        <strain evidence="4">KCTC 13128</strain>
    </source>
</reference>
<dbReference type="EMBL" id="JBHRSA010000056">
    <property type="protein sequence ID" value="MFC3041611.1"/>
    <property type="molecule type" value="Genomic_DNA"/>
</dbReference>
<feature type="region of interest" description="Disordered" evidence="1">
    <location>
        <begin position="580"/>
        <end position="679"/>
    </location>
</feature>
<feature type="transmembrane region" description="Helical" evidence="2">
    <location>
        <begin position="384"/>
        <end position="408"/>
    </location>
</feature>
<evidence type="ECO:0000256" key="1">
    <source>
        <dbReference type="SAM" id="MobiDB-lite"/>
    </source>
</evidence>
<feature type="compositionally biased region" description="Basic and acidic residues" evidence="1">
    <location>
        <begin position="603"/>
        <end position="615"/>
    </location>
</feature>
<feature type="compositionally biased region" description="Polar residues" evidence="1">
    <location>
        <begin position="545"/>
        <end position="557"/>
    </location>
</feature>
<accession>A0ABV7CYV6</accession>
<feature type="transmembrane region" description="Helical" evidence="2">
    <location>
        <begin position="428"/>
        <end position="446"/>
    </location>
</feature>
<keyword evidence="2" id="KW-0472">Membrane</keyword>
<dbReference type="Proteomes" id="UP001595279">
    <property type="component" value="Unassembled WGS sequence"/>
</dbReference>
<organism evidence="3 4">
    <name type="scientific">Virgibacillus xinjiangensis</name>
    <dbReference type="NCBI Taxonomy" id="393090"/>
    <lineage>
        <taxon>Bacteria</taxon>
        <taxon>Bacillati</taxon>
        <taxon>Bacillota</taxon>
        <taxon>Bacilli</taxon>
        <taxon>Bacillales</taxon>
        <taxon>Bacillaceae</taxon>
        <taxon>Virgibacillus</taxon>
    </lineage>
</organism>